<sequence>MPLLSRCAVTLNRVPQHGPVITVEDTGSQLRIKSSITDSLIDSNKASLDNATVVLCESNGSGTHPTASRFKRHNSRLVKIVSACKFNVINYQ</sequence>
<accession>A0A0D8XQL1</accession>
<dbReference type="OrthoDB" id="5849874at2759"/>
<gene>
    <name evidence="1" type="ORF">DICVIV_07018</name>
</gene>
<dbReference type="AlphaFoldDB" id="A0A0D8XQL1"/>
<reference evidence="2" key="2">
    <citation type="journal article" date="2016" name="Sci. Rep.">
        <title>Dictyocaulus viviparus genome, variome and transcriptome elucidate lungworm biology and support future intervention.</title>
        <authorList>
            <person name="McNulty S.N."/>
            <person name="Strube C."/>
            <person name="Rosa B.A."/>
            <person name="Martin J.C."/>
            <person name="Tyagi R."/>
            <person name="Choi Y.J."/>
            <person name="Wang Q."/>
            <person name="Hallsworth Pepin K."/>
            <person name="Zhang X."/>
            <person name="Ozersky P."/>
            <person name="Wilson R.K."/>
            <person name="Sternberg P.W."/>
            <person name="Gasser R.B."/>
            <person name="Mitreva M."/>
        </authorList>
    </citation>
    <scope>NUCLEOTIDE SEQUENCE [LARGE SCALE GENOMIC DNA]</scope>
    <source>
        <strain evidence="2">HannoverDv2000</strain>
    </source>
</reference>
<organism evidence="1 2">
    <name type="scientific">Dictyocaulus viviparus</name>
    <name type="common">Bovine lungworm</name>
    <dbReference type="NCBI Taxonomy" id="29172"/>
    <lineage>
        <taxon>Eukaryota</taxon>
        <taxon>Metazoa</taxon>
        <taxon>Ecdysozoa</taxon>
        <taxon>Nematoda</taxon>
        <taxon>Chromadorea</taxon>
        <taxon>Rhabditida</taxon>
        <taxon>Rhabditina</taxon>
        <taxon>Rhabditomorpha</taxon>
        <taxon>Strongyloidea</taxon>
        <taxon>Metastrongylidae</taxon>
        <taxon>Dictyocaulus</taxon>
    </lineage>
</organism>
<evidence type="ECO:0000313" key="2">
    <source>
        <dbReference type="Proteomes" id="UP000053766"/>
    </source>
</evidence>
<evidence type="ECO:0000313" key="1">
    <source>
        <dbReference type="EMBL" id="KJH46938.1"/>
    </source>
</evidence>
<reference evidence="1 2" key="1">
    <citation type="submission" date="2013-11" db="EMBL/GenBank/DDBJ databases">
        <title>Draft genome of the bovine lungworm Dictyocaulus viviparus.</title>
        <authorList>
            <person name="Mitreva M."/>
        </authorList>
    </citation>
    <scope>NUCLEOTIDE SEQUENCE [LARGE SCALE GENOMIC DNA]</scope>
    <source>
        <strain evidence="1 2">HannoverDv2000</strain>
    </source>
</reference>
<keyword evidence="2" id="KW-1185">Reference proteome</keyword>
<protein>
    <submittedName>
        <fullName evidence="1">Uncharacterized protein</fullName>
    </submittedName>
</protein>
<dbReference type="STRING" id="29172.A0A0D8XQL1"/>
<dbReference type="Proteomes" id="UP000053766">
    <property type="component" value="Unassembled WGS sequence"/>
</dbReference>
<proteinExistence type="predicted"/>
<name>A0A0D8XQL1_DICVI</name>
<dbReference type="EMBL" id="KN716328">
    <property type="protein sequence ID" value="KJH46938.1"/>
    <property type="molecule type" value="Genomic_DNA"/>
</dbReference>